<dbReference type="STRING" id="386301.SAMN05216282_10198"/>
<dbReference type="EMBL" id="FNFU01000001">
    <property type="protein sequence ID" value="SDJ85888.1"/>
    <property type="molecule type" value="Genomic_DNA"/>
</dbReference>
<dbReference type="RefSeq" id="WP_092321126.1">
    <property type="nucleotide sequence ID" value="NZ_FNFU01000001.1"/>
</dbReference>
<evidence type="ECO:0000313" key="1">
    <source>
        <dbReference type="EMBL" id="SDJ85888.1"/>
    </source>
</evidence>
<dbReference type="Pfam" id="PF14390">
    <property type="entry name" value="DUF4420"/>
    <property type="match status" value="1"/>
</dbReference>
<name>A0A1G8X5I9_9MICO</name>
<dbReference type="OrthoDB" id="7871105at2"/>
<reference evidence="1 2" key="1">
    <citation type="submission" date="2016-10" db="EMBL/GenBank/DDBJ databases">
        <authorList>
            <person name="de Groot N.N."/>
        </authorList>
    </citation>
    <scope>NUCLEOTIDE SEQUENCE [LARGE SCALE GENOMIC DNA]</scope>
    <source>
        <strain evidence="1 2">CGMCC 1.5382</strain>
    </source>
</reference>
<evidence type="ECO:0000313" key="2">
    <source>
        <dbReference type="Proteomes" id="UP000198701"/>
    </source>
</evidence>
<sequence>MMTSYESVLELIAEIPSASSSELRDITWVTNAHVVGVSRDHDGRVEVFLGGAELRPASKAVGDAIEFRTWHREGAAAFEANRLLLPALGHFDQVAAFICTELLRNGADATLSLGFARTEPIVELAIERLRMSNEVVLGLAGELLMLDALCRRASDDKVAQAVESWDGWRKSSRDFVWGTTGVEVKTTTRGTSSHLVQGVHQVELNDGEDGGVPEDRLYLVSIGLQAADPGGNSFSIPQLVHRIIDRMEATGCGGDVGKFLSRTSEYGIESGGGYDHNTMADDPFYAASFLTTFFRAYDMSDEAVEILRRDDIAARHHVDVSSVRFRVDLPVSARNDNPVSGANQVAEVVFGIAQNCPPESAPV</sequence>
<dbReference type="AlphaFoldDB" id="A0A1G8X5I9"/>
<proteinExistence type="predicted"/>
<keyword evidence="2" id="KW-1185">Reference proteome</keyword>
<accession>A0A1G8X5I9</accession>
<protein>
    <submittedName>
        <fullName evidence="1">Putative PD-(D/E)XK family member</fullName>
    </submittedName>
</protein>
<dbReference type="InterPro" id="IPR025534">
    <property type="entry name" value="DUF4420"/>
</dbReference>
<organism evidence="1 2">
    <name type="scientific">Cryobacterium psychrotolerans</name>
    <dbReference type="NCBI Taxonomy" id="386301"/>
    <lineage>
        <taxon>Bacteria</taxon>
        <taxon>Bacillati</taxon>
        <taxon>Actinomycetota</taxon>
        <taxon>Actinomycetes</taxon>
        <taxon>Micrococcales</taxon>
        <taxon>Microbacteriaceae</taxon>
        <taxon>Cryobacterium</taxon>
    </lineage>
</organism>
<dbReference type="Proteomes" id="UP000198701">
    <property type="component" value="Unassembled WGS sequence"/>
</dbReference>
<gene>
    <name evidence="1" type="ORF">SAMN05216282_10198</name>
</gene>